<dbReference type="OrthoDB" id="9811934at2"/>
<protein>
    <submittedName>
        <fullName evidence="2">T9SS type A sorting domain-containing protein</fullName>
    </submittedName>
</protein>
<reference evidence="2" key="1">
    <citation type="submission" date="2020-05" db="EMBL/GenBank/DDBJ databases">
        <title>Chitinophaga laudate sp. nov., isolated from a tropical peat swamp.</title>
        <authorList>
            <person name="Goh C.B.S."/>
            <person name="Lee M.S."/>
            <person name="Parimannan S."/>
            <person name="Pasbakhsh P."/>
            <person name="Yule C.M."/>
            <person name="Rajandas H."/>
            <person name="Loke S."/>
            <person name="Croft L."/>
            <person name="Tan J.B.L."/>
        </authorList>
    </citation>
    <scope>NUCLEOTIDE SEQUENCE</scope>
    <source>
        <strain evidence="2">Mgbs1</strain>
    </source>
</reference>
<accession>A0A3S1B2X4</accession>
<dbReference type="AlphaFoldDB" id="A0A3S1B2X4"/>
<proteinExistence type="predicted"/>
<dbReference type="Pfam" id="PF18962">
    <property type="entry name" value="Por_Secre_tail"/>
    <property type="match status" value="1"/>
</dbReference>
<organism evidence="2 3">
    <name type="scientific">Chitinophaga solisilvae</name>
    <dbReference type="NCBI Taxonomy" id="1233460"/>
    <lineage>
        <taxon>Bacteria</taxon>
        <taxon>Pseudomonadati</taxon>
        <taxon>Bacteroidota</taxon>
        <taxon>Chitinophagia</taxon>
        <taxon>Chitinophagales</taxon>
        <taxon>Chitinophagaceae</taxon>
        <taxon>Chitinophaga</taxon>
    </lineage>
</organism>
<keyword evidence="3" id="KW-1185">Reference proteome</keyword>
<feature type="domain" description="Secretion system C-terminal sorting" evidence="1">
    <location>
        <begin position="533"/>
        <end position="602"/>
    </location>
</feature>
<evidence type="ECO:0000259" key="1">
    <source>
        <dbReference type="Pfam" id="PF18962"/>
    </source>
</evidence>
<dbReference type="InterPro" id="IPR026444">
    <property type="entry name" value="Secre_tail"/>
</dbReference>
<sequence length="607" mass="67407">MKKHLYLIITLWLLSFSQVQAQNADQQYYNSLVLRYHYKAASFVVDTPVSTTSPQQAFLLWSSNVLADSTRSALSLDQFDAAGNFLQERVVPEPGRTLPYLLPKKIIRIKNGIGYYLLGYVIQSPNPTGGINVYSTPVVIRLNPSLSPFWIQKLHFATVTTANANTLIEYNDIIEAANGEIILAGRFSGAPAGQQQVVIVTRLKNSGAIIWNYIYPPNQPCNANALSLTEAVDGNIILTGYIENCTPPGFAGPQRTLFMSLQPTGLPITGFAYTGVPQSAGRKIVKRTFTAGNDAFFITGYIDVQLPTGAINRQIQVLDVRENGSIVSLFHVGDGGQEEANDLVIRDLGNQSYYLYLTGYTTSYYTQVAREVYFAWLRYIPGNLSLMQFNTYPQTANYTTRTGVEIKAAGKDRFAILANADYILQPAAPLSTFSNVLIRDLQVSTTECIKLHQPPITPYQYSPQQLGITPSAPLFKQYPENWSQLLRVLPKLLCGQFRVDARGALNSNIIEKVTPVADNAAKDAQRKDTKVKVYPNPATSQVFVEFTQPVKEKVLIKVFGADMRLLRQQEASDNSRKAVSLDGLPAGLYFIQVGTRSHQEIFKIRKD</sequence>
<dbReference type="NCBIfam" id="TIGR04183">
    <property type="entry name" value="Por_Secre_tail"/>
    <property type="match status" value="1"/>
</dbReference>
<comment type="caution">
    <text evidence="2">The sequence shown here is derived from an EMBL/GenBank/DDBJ whole genome shotgun (WGS) entry which is preliminary data.</text>
</comment>
<evidence type="ECO:0000313" key="2">
    <source>
        <dbReference type="EMBL" id="NSL85942.1"/>
    </source>
</evidence>
<gene>
    <name evidence="2" type="ORF">ECE50_003805</name>
</gene>
<evidence type="ECO:0000313" key="3">
    <source>
        <dbReference type="Proteomes" id="UP000281028"/>
    </source>
</evidence>
<dbReference type="EMBL" id="RIAR02000001">
    <property type="protein sequence ID" value="NSL85942.1"/>
    <property type="molecule type" value="Genomic_DNA"/>
</dbReference>
<name>A0A3S1B2X4_9BACT</name>
<dbReference type="Proteomes" id="UP000281028">
    <property type="component" value="Unassembled WGS sequence"/>
</dbReference>